<dbReference type="InterPro" id="IPR036736">
    <property type="entry name" value="ACP-like_sf"/>
</dbReference>
<dbReference type="Pfam" id="PF08659">
    <property type="entry name" value="KR"/>
    <property type="match status" value="2"/>
</dbReference>
<dbReference type="InterPro" id="IPR014031">
    <property type="entry name" value="Ketoacyl_synth_C"/>
</dbReference>
<dbReference type="PANTHER" id="PTHR43775:SF37">
    <property type="entry name" value="SI:DKEY-61P9.11"/>
    <property type="match status" value="1"/>
</dbReference>
<dbReference type="PROSITE" id="PS50075">
    <property type="entry name" value="CARRIER"/>
    <property type="match status" value="3"/>
</dbReference>
<dbReference type="InterPro" id="IPR036291">
    <property type="entry name" value="NAD(P)-bd_dom_sf"/>
</dbReference>
<gene>
    <name evidence="7" type="ORF">TELCIR_08919</name>
</gene>
<evidence type="ECO:0000313" key="8">
    <source>
        <dbReference type="Proteomes" id="UP000230423"/>
    </source>
</evidence>
<dbReference type="SUPFAM" id="SSF53901">
    <property type="entry name" value="Thiolase-like"/>
    <property type="match status" value="2"/>
</dbReference>
<dbReference type="Gene3D" id="3.40.50.720">
    <property type="entry name" value="NAD(P)-binding Rossmann-like Domain"/>
    <property type="match status" value="2"/>
</dbReference>
<dbReference type="PROSITE" id="PS52004">
    <property type="entry name" value="KS3_2"/>
    <property type="match status" value="1"/>
</dbReference>
<dbReference type="InterPro" id="IPR020806">
    <property type="entry name" value="PKS_PP-bd"/>
</dbReference>
<dbReference type="SMART" id="SM00825">
    <property type="entry name" value="PKS_KS"/>
    <property type="match status" value="1"/>
</dbReference>
<dbReference type="Pfam" id="PF00501">
    <property type="entry name" value="AMP-binding"/>
    <property type="match status" value="1"/>
</dbReference>
<dbReference type="SMART" id="SM00823">
    <property type="entry name" value="PKS_PP"/>
    <property type="match status" value="3"/>
</dbReference>
<dbReference type="Pfam" id="PF02801">
    <property type="entry name" value="Ketoacyl-synt_C"/>
    <property type="match status" value="2"/>
</dbReference>
<dbReference type="PANTHER" id="PTHR43775">
    <property type="entry name" value="FATTY ACID SYNTHASE"/>
    <property type="match status" value="1"/>
</dbReference>
<dbReference type="Gene3D" id="3.40.366.10">
    <property type="entry name" value="Malonyl-Coenzyme A Acyl Carrier Protein, domain 2"/>
    <property type="match status" value="2"/>
</dbReference>
<dbReference type="InterPro" id="IPR000873">
    <property type="entry name" value="AMP-dep_synth/lig_dom"/>
</dbReference>
<dbReference type="Gene3D" id="3.40.47.10">
    <property type="match status" value="2"/>
</dbReference>
<dbReference type="GO" id="GO:0031177">
    <property type="term" value="F:phosphopantetheine binding"/>
    <property type="evidence" value="ECO:0007669"/>
    <property type="project" value="InterPro"/>
</dbReference>
<sequence length="3387" mass="379486">MLSRHGISLSFDASASGYGRSDGCVVLMLERMKPGKIYMSENVTVGSIKASIGHGEAAAGATALLKLALMLQNNYIPPLVNFHVTNSKMDMGSLVLPAVGEERILVNCGMTSFGVSGTNAAAMVRRSRGISPNLNALRKHYFVPISAKNMESLNMMLGEVKSFLPNSNENMEDITAAFAFHKNHYSHRCAFIVDRRGRETHKSFGTCHKKMKTVALILSDADVSYDMLHVPSFAKHFDLLHCERSLPDEDKLVICFIRLAAETFGSTEVFAQTGRELTLALMAFSFLPINPVSVDLLQMGSLPELVEKLEKLGITSLNNVILERYINTTHPCMQDSSVFKVHCDRTSVMTRYNFLVTLSDLYVNGFDLDFSCLYTKPLRYVHIPTYSFNRRAIWFMEKPPVFDHYLLGMVQRETEASVVFQNWLDNLRHPHLFTRSFVANGAIIEIAHAALTKENCDSVCIMDIRVAPLNAVSPCLLETEVKRINGYRVVSAHVNKRNFFICVAMAVDEGQMKNVSAKSDRLPTTGGAVTDMQPLLIPELESRILVTEDLRYASVGTEHNESPYFTAIEVSLKMNPVMELGSVHCISRLPRNFELQSIRSRERALVVVRSQYKTLMLVYLCAPQCRGSTAYLEKVMIPVNNSTDLLKSSTSAEDGFEEFVNAAPCNFRGYNRHISDLLSYAVGQRTAIKNHIKDRASLEMKNREVIHPRGNDADEVLPSTRGNITKKVISTSEATRSQRHNNQEDYRTSMLTDARNNELTFPHRVLDTSRSLDGLQASSSSSLLFRDNRAKKTRNANTEGFENHFSEKRTKFQETHKNHIRQNSLKCKADRILESVLNATQDVLSQQIPISEETLSMGFVDLGLDSLNMVEFVSRLNQKYFPGMSISTADIFDHPTIMQLADHIREAKAHDLMENHLTEKSPNCKLDKIQESVLHATQEVLSQQIPINHIREAKAHDLMENHLTEKSPNCMLDRIQESVLHATQEVLSQQIPISVETLSMGFVDLGLDSLNLVEFVSRLSQKYFPGMNISTADIFDYPTIMQLAEHIREKKAHDLIENHVREKLPDRKLDGILGSVLNAIQDVLSQQISTSDETLCMGFADLGLDSLNMVEFVSRLNQKYFPGMDISTADIFDYPTIMQLAAYIEEKERQSTAEKHSSSPSDSSPGSSKNTWGIAKEVQYSMARDRSHECSAYAKVFEDGDEQADILLTSWNADVLSIVNLHDGSKLRFTSESLPAPDFSRIIANGAIVKFHSEAAIQPKPLFSSLLAFANQVCSASIELRVCVSNSPTLGNALARSFFKTLAAEKYPKIQYIYTERLLRLNLSFNEPSPKIKGNWLITGGLSGIGLSIAKWLVHECSAENLVMISRRVPDKDLDAQLNELRKRTNVIVISASVADFEKLQEEFTRIPFEINGVIHSAGVVRDGAMERQTSETFSEVFTPKGDGYHAIDTLLRDNGHHLDHFIVMSSFTVVTGNVGQLNYGVSNAYLDHQMYLRRMEGKPGTTIHWGNWLDTGMAKRVQKTLTNNGFLGLTNEEALKYLRYAIIHKPNELTVAKLDWETVLKKRPDIRQDIVIEAPNRTITGVGCYERFGEQLGYELIKSHSLEKHHDHIVLEQETITEEVFREAYERCLRLADTHRRENVSLMEILDNPDKALLLQSTSVTQPIMFAFGYACAMLWQSFGFQPDYYLGHSVGELVAGVVAGIMTLEEGVLVVVERGAALEKQLIPKLDPKDTPKTPMTPLQFHQFIANSYVDGYSINWNVYNTEPLNSDTLLPSYHFNNKKYWPFEKQFACNLPASESSRKQIYYERTRLKVPQCQQRDRSLPVVNLGYRMDLGHCKYYTVAEFQLLDPSHQKRVVLYHSRSSSITEALELISLWQTLEAHSNFVLIVACECNGTSYTEWTALCRTLASERLLPYKFVSYSTDEELKSELSFEDIFECIFYEQSSRYVERLAPVTLKRAHIKQPQHLLVTGGIGGIGKRIIEFMNAKRRTVVTRSPKNGPARRDEESQTFIESNLASLSLPAGEEYDVVVHCAGVVVNALMASMNYPRFEKVCHPKSVGFATLLNSLKGRDPRLVVVASSVAAILGSRGQANYAFANGLMTSFAEMSESPTMVIHWGPWKNTGMLQGDHADIVFKQLHANGWEALEPLEALDVLNSTAKDVVVFSGNFELIAKQQEHLRKFLSKIVPLEIPSQVEESPSEHAILSPEKEEQTVEHQLEEIIARDKDNVHAVIKSYGLSNDGLHKASFMAPNSSGQKECISEALASLSSTDVDRIRYVECHGTGTLVGDEIEIESMKSVYGRGENLTIGSVKANIGHGFAASGMAGLFKVMKILQNQIIPPQINLDSPQDDIPFQINRKPKALDSSSLAAVSSFGIGGTNAHIVLGSAKTSLARSMVPNSRSTVHILPISGRSGKACIAQCRALAEYLRSRSDVDLKAVAATLQQRRDLFKYRAAFVVKSVPEAISKLEAFNSPTTAAPLDNSNICFLFAPQGVQYPNMEKASLDYADVCKKELERLVGLASKLFQKNFMEVMYPEVDQDSGLIFAAKYAQVALFIISRAIVAQLDSWGISADFLIGHSVGEYAAACYAGIVDEFSCMKLLKERGELVSTTKEARMLAVVGFHEALPDDVEVTAHLSDNMKCVVGPPGSIEALKERLSEEGIAFRELSTEHGFHSSMMDCVQRDFIRAVKKVPFREGTKKIVSNINGEIITKFDSNYCWNHMRRPVDLKKCLDTTLSESKIKVVVEIGPSGVVKHLLAERSSNVLVISTVLGRRRAPERPSHSQLLQSLADLWTLGCEVNFKKIIGSPKFDLNTPFYQFDKVTCWKERILKDSTARYFKASWSLLSNIKMKQEHRHEKKTLIISSAKQNIVIDCPICEIHLTTPSEAFAFTAEELTVYSLIIYLPETDLANVTEPFFLSRKICQLVPDRLISHVKTLTRRNQTTEFVVVLSAFIISLRRFKSKSHSNSIVIGYPVSGRNDEVKDLIGYFLNNTVLAVDIPLEDGLQDVILKVKTATTALRRFERIPFHELVAALGRHQTGGNHLFEIFFNYRHQLDFPTTDFPNVDVEIVQASMNKIFNLSITFDELPEGTRVMMEYNSSKYRTDLIQGLVKDMLGNFHNRDKIVSQPCLPRTDYPSIAITHCLNDFYSKGSRIAIRRRNSSISYQELDQQISTIARFIGDSWIKSTGSCVRSDDVITVDLASNDAVVVILAILKLGTAYAPMDKTWPESRKAQIVANLECSMSISEPLLSNISTKKQRRRGFLLNRTSSSDLVYVIHTSGSLGMPKAVAVSHRNVGAFLRGATSQAFLRPSRLVSHSVNIAFDIAAHTGDFRPFPMGHSLGGTVSKEIVTEMKLWGWEIPFVVMFDTWTVRELDMERVTAFAKVLN</sequence>
<feature type="compositionally biased region" description="Low complexity" evidence="4">
    <location>
        <begin position="1158"/>
        <end position="1168"/>
    </location>
</feature>
<dbReference type="Gene3D" id="3.40.50.12780">
    <property type="entry name" value="N-terminal domain of ligase-like"/>
    <property type="match status" value="1"/>
</dbReference>
<dbReference type="OrthoDB" id="329835at2759"/>
<dbReference type="InterPro" id="IPR050091">
    <property type="entry name" value="PKS_NRPS_Biosynth_Enz"/>
</dbReference>
<evidence type="ECO:0000259" key="5">
    <source>
        <dbReference type="PROSITE" id="PS50075"/>
    </source>
</evidence>
<dbReference type="Pfam" id="PF00668">
    <property type="entry name" value="Condensation"/>
    <property type="match status" value="1"/>
</dbReference>
<keyword evidence="3" id="KW-0808">Transferase</keyword>
<feature type="domain" description="Carrier" evidence="5">
    <location>
        <begin position="1067"/>
        <end position="1148"/>
    </location>
</feature>
<dbReference type="InterPro" id="IPR020841">
    <property type="entry name" value="PKS_Beta-ketoAc_synthase_dom"/>
</dbReference>
<dbReference type="InterPro" id="IPR016039">
    <property type="entry name" value="Thiolase-like"/>
</dbReference>
<evidence type="ECO:0000256" key="4">
    <source>
        <dbReference type="SAM" id="MobiDB-lite"/>
    </source>
</evidence>
<evidence type="ECO:0000256" key="3">
    <source>
        <dbReference type="ARBA" id="ARBA00022679"/>
    </source>
</evidence>
<dbReference type="EMBL" id="KZ346724">
    <property type="protein sequence ID" value="PIO69266.1"/>
    <property type="molecule type" value="Genomic_DNA"/>
</dbReference>
<dbReference type="InterPro" id="IPR001227">
    <property type="entry name" value="Ac_transferase_dom_sf"/>
</dbReference>
<accession>A0A2G9UGE5</accession>
<feature type="compositionally biased region" description="Basic and acidic residues" evidence="4">
    <location>
        <begin position="1148"/>
        <end position="1157"/>
    </location>
</feature>
<dbReference type="Pfam" id="PF00550">
    <property type="entry name" value="PP-binding"/>
    <property type="match status" value="3"/>
</dbReference>
<dbReference type="Gene3D" id="1.10.1200.10">
    <property type="entry name" value="ACP-like"/>
    <property type="match status" value="3"/>
</dbReference>
<evidence type="ECO:0000313" key="7">
    <source>
        <dbReference type="EMBL" id="PIO69266.1"/>
    </source>
</evidence>
<protein>
    <submittedName>
        <fullName evidence="7">Putative acyl carrier protein</fullName>
    </submittedName>
</protein>
<dbReference type="CDD" id="cd00833">
    <property type="entry name" value="PKS"/>
    <property type="match status" value="1"/>
</dbReference>
<dbReference type="InterPro" id="IPR016035">
    <property type="entry name" value="Acyl_Trfase/lysoPLipase"/>
</dbReference>
<dbReference type="Gene3D" id="3.30.559.30">
    <property type="entry name" value="Nonribosomal peptide synthetase, condensation domain"/>
    <property type="match status" value="1"/>
</dbReference>
<dbReference type="InterPro" id="IPR009081">
    <property type="entry name" value="PP-bd_ACP"/>
</dbReference>
<organism evidence="7 8">
    <name type="scientific">Teladorsagia circumcincta</name>
    <name type="common">Brown stomach worm</name>
    <name type="synonym">Ostertagia circumcincta</name>
    <dbReference type="NCBI Taxonomy" id="45464"/>
    <lineage>
        <taxon>Eukaryota</taxon>
        <taxon>Metazoa</taxon>
        <taxon>Ecdysozoa</taxon>
        <taxon>Nematoda</taxon>
        <taxon>Chromadorea</taxon>
        <taxon>Rhabditida</taxon>
        <taxon>Rhabditina</taxon>
        <taxon>Rhabditomorpha</taxon>
        <taxon>Strongyloidea</taxon>
        <taxon>Trichostrongylidae</taxon>
        <taxon>Teladorsagia</taxon>
    </lineage>
</organism>
<name>A0A2G9UGE5_TELCI</name>
<dbReference type="SUPFAM" id="SSF47336">
    <property type="entry name" value="ACP-like"/>
    <property type="match status" value="3"/>
</dbReference>
<keyword evidence="8" id="KW-1185">Reference proteome</keyword>
<feature type="domain" description="Carrier" evidence="5">
    <location>
        <begin position="974"/>
        <end position="1051"/>
    </location>
</feature>
<dbReference type="GO" id="GO:0006633">
    <property type="term" value="P:fatty acid biosynthetic process"/>
    <property type="evidence" value="ECO:0007669"/>
    <property type="project" value="TreeGrafter"/>
</dbReference>
<dbReference type="InterPro" id="IPR013968">
    <property type="entry name" value="PKS_KR"/>
</dbReference>
<feature type="region of interest" description="Disordered" evidence="4">
    <location>
        <begin position="1148"/>
        <end position="1171"/>
    </location>
</feature>
<dbReference type="GO" id="GO:0004312">
    <property type="term" value="F:fatty acid synthase activity"/>
    <property type="evidence" value="ECO:0007669"/>
    <property type="project" value="TreeGrafter"/>
</dbReference>
<dbReference type="Proteomes" id="UP000230423">
    <property type="component" value="Unassembled WGS sequence"/>
</dbReference>
<dbReference type="InterPro" id="IPR014043">
    <property type="entry name" value="Acyl_transferase_dom"/>
</dbReference>
<dbReference type="Gene3D" id="3.30.70.250">
    <property type="entry name" value="Malonyl-CoA ACP transacylase, ACP-binding"/>
    <property type="match status" value="1"/>
</dbReference>
<feature type="domain" description="Carrier" evidence="5">
    <location>
        <begin position="827"/>
        <end position="908"/>
    </location>
</feature>
<dbReference type="InterPro" id="IPR057326">
    <property type="entry name" value="KR_dom"/>
</dbReference>
<dbReference type="InterPro" id="IPR001242">
    <property type="entry name" value="Condensation_dom"/>
</dbReference>
<dbReference type="InterPro" id="IPR042099">
    <property type="entry name" value="ANL_N_sf"/>
</dbReference>
<evidence type="ECO:0000256" key="1">
    <source>
        <dbReference type="ARBA" id="ARBA00022450"/>
    </source>
</evidence>
<dbReference type="SUPFAM" id="SSF52777">
    <property type="entry name" value="CoA-dependent acyltransferases"/>
    <property type="match status" value="1"/>
</dbReference>
<dbReference type="SUPFAM" id="SSF56801">
    <property type="entry name" value="Acetyl-CoA synthetase-like"/>
    <property type="match status" value="1"/>
</dbReference>
<dbReference type="SMART" id="SM00822">
    <property type="entry name" value="PKS_KR"/>
    <property type="match status" value="2"/>
</dbReference>
<dbReference type="Gene3D" id="3.30.70.3290">
    <property type="match status" value="3"/>
</dbReference>
<keyword evidence="1" id="KW-0596">Phosphopantetheine</keyword>
<dbReference type="SMART" id="SM01294">
    <property type="entry name" value="PKS_PP_betabranch"/>
    <property type="match status" value="3"/>
</dbReference>
<evidence type="ECO:0000259" key="6">
    <source>
        <dbReference type="PROSITE" id="PS52004"/>
    </source>
</evidence>
<proteinExistence type="predicted"/>
<dbReference type="Pfam" id="PF16197">
    <property type="entry name" value="KAsynt_C_assoc"/>
    <property type="match status" value="1"/>
</dbReference>
<dbReference type="SUPFAM" id="SSF51735">
    <property type="entry name" value="NAD(P)-binding Rossmann-fold domains"/>
    <property type="match status" value="2"/>
</dbReference>
<keyword evidence="2" id="KW-0597">Phosphoprotein</keyword>
<dbReference type="InterPro" id="IPR032821">
    <property type="entry name" value="PKS_assoc"/>
</dbReference>
<reference evidence="7 8" key="1">
    <citation type="submission" date="2015-09" db="EMBL/GenBank/DDBJ databases">
        <title>Draft genome of the parasitic nematode Teladorsagia circumcincta isolate WARC Sus (inbred).</title>
        <authorList>
            <person name="Mitreva M."/>
        </authorList>
    </citation>
    <scope>NUCLEOTIDE SEQUENCE [LARGE SCALE GENOMIC DNA]</scope>
    <source>
        <strain evidence="7 8">S</strain>
    </source>
</reference>
<dbReference type="SMART" id="SM00827">
    <property type="entry name" value="PKS_AT"/>
    <property type="match status" value="1"/>
</dbReference>
<evidence type="ECO:0000256" key="2">
    <source>
        <dbReference type="ARBA" id="ARBA00022553"/>
    </source>
</evidence>
<dbReference type="Pfam" id="PF00698">
    <property type="entry name" value="Acyl_transf_1"/>
    <property type="match status" value="2"/>
</dbReference>
<feature type="domain" description="Ketosynthase family 3 (KS3)" evidence="6">
    <location>
        <begin position="2072"/>
        <end position="2387"/>
    </location>
</feature>
<dbReference type="SUPFAM" id="SSF52151">
    <property type="entry name" value="FabD/lysophospholipase-like"/>
    <property type="match status" value="2"/>
</dbReference>